<organism evidence="1 2">
    <name type="scientific">Salix viminalis</name>
    <name type="common">Common osier</name>
    <name type="synonym">Basket willow</name>
    <dbReference type="NCBI Taxonomy" id="40686"/>
    <lineage>
        <taxon>Eukaryota</taxon>
        <taxon>Viridiplantae</taxon>
        <taxon>Streptophyta</taxon>
        <taxon>Embryophyta</taxon>
        <taxon>Tracheophyta</taxon>
        <taxon>Spermatophyta</taxon>
        <taxon>Magnoliopsida</taxon>
        <taxon>eudicotyledons</taxon>
        <taxon>Gunneridae</taxon>
        <taxon>Pentapetalae</taxon>
        <taxon>rosids</taxon>
        <taxon>fabids</taxon>
        <taxon>Malpighiales</taxon>
        <taxon>Salicaceae</taxon>
        <taxon>Saliceae</taxon>
        <taxon>Salix</taxon>
    </lineage>
</organism>
<reference evidence="1" key="1">
    <citation type="submission" date="2022-11" db="EMBL/GenBank/DDBJ databases">
        <authorList>
            <person name="Hyden B.L."/>
            <person name="Feng K."/>
            <person name="Yates T."/>
            <person name="Jawdy S."/>
            <person name="Smart L.B."/>
            <person name="Muchero W."/>
        </authorList>
    </citation>
    <scope>NUCLEOTIDE SEQUENCE</scope>
    <source>
        <tissue evidence="1">Shoot tip</tissue>
    </source>
</reference>
<dbReference type="EMBL" id="JAPFFL010000008">
    <property type="protein sequence ID" value="KAJ6707783.1"/>
    <property type="molecule type" value="Genomic_DNA"/>
</dbReference>
<evidence type="ECO:0000313" key="2">
    <source>
        <dbReference type="Proteomes" id="UP001151529"/>
    </source>
</evidence>
<dbReference type="AlphaFoldDB" id="A0A9Q0QJB9"/>
<sequence length="118" mass="13425">MEDCWSDPRRSALYDPQERGLIFSLLALLGEARRFQCQPSSPRSDSIKTCLQVIAPGFHALYWEAMVKVFTQCSERSILKIEELLHGKKTVELDLEARVFKFCSKLLALVSSTMTLAQ</sequence>
<proteinExistence type="predicted"/>
<dbReference type="OrthoDB" id="1470350at2759"/>
<protein>
    <submittedName>
        <fullName evidence="1">Uncharacterized protein</fullName>
    </submittedName>
</protein>
<name>A0A9Q0QJB9_SALVM</name>
<evidence type="ECO:0000313" key="1">
    <source>
        <dbReference type="EMBL" id="KAJ6707783.1"/>
    </source>
</evidence>
<comment type="caution">
    <text evidence="1">The sequence shown here is derived from an EMBL/GenBank/DDBJ whole genome shotgun (WGS) entry which is preliminary data.</text>
</comment>
<gene>
    <name evidence="1" type="ORF">OIU85_028086</name>
</gene>
<reference evidence="1" key="2">
    <citation type="journal article" date="2023" name="Int. J. Mol. Sci.">
        <title>De Novo Assembly and Annotation of 11 Diverse Shrub Willow (Salix) Genomes Reveals Novel Gene Organization in Sex-Linked Regions.</title>
        <authorList>
            <person name="Hyden B."/>
            <person name="Feng K."/>
            <person name="Yates T.B."/>
            <person name="Jawdy S."/>
            <person name="Cereghino C."/>
            <person name="Smart L.B."/>
            <person name="Muchero W."/>
        </authorList>
    </citation>
    <scope>NUCLEOTIDE SEQUENCE [LARGE SCALE GENOMIC DNA]</scope>
    <source>
        <tissue evidence="1">Shoot tip</tissue>
    </source>
</reference>
<keyword evidence="2" id="KW-1185">Reference proteome</keyword>
<accession>A0A9Q0QJB9</accession>
<dbReference type="Proteomes" id="UP001151529">
    <property type="component" value="Chromosome 4"/>
</dbReference>